<dbReference type="InterPro" id="IPR011043">
    <property type="entry name" value="Gal_Oxase/kelch_b-propeller"/>
</dbReference>
<dbReference type="PANTHER" id="PTHR31672">
    <property type="entry name" value="BNACNNG10540D PROTEIN"/>
    <property type="match status" value="1"/>
</dbReference>
<dbReference type="PANTHER" id="PTHR31672:SF13">
    <property type="entry name" value="F-BOX PROTEIN CPR30-LIKE"/>
    <property type="match status" value="1"/>
</dbReference>
<gene>
    <name evidence="2" type="ORF">O6P43_010109</name>
</gene>
<dbReference type="SUPFAM" id="SSF50965">
    <property type="entry name" value="Galactose oxidase, central domain"/>
    <property type="match status" value="1"/>
</dbReference>
<accession>A0AAD7PZW6</accession>
<dbReference type="InterPro" id="IPR017451">
    <property type="entry name" value="F-box-assoc_interact_dom"/>
</dbReference>
<dbReference type="NCBIfam" id="TIGR01640">
    <property type="entry name" value="F_box_assoc_1"/>
    <property type="match status" value="1"/>
</dbReference>
<keyword evidence="3" id="KW-1185">Reference proteome</keyword>
<name>A0AAD7PZW6_QUISA</name>
<dbReference type="AlphaFoldDB" id="A0AAD7PZW6"/>
<sequence length="278" mass="32459">MESIEKYNYKPYLRFGSPRFPNPFKGFNHVVLPGKGFDQRVKNILSVDMMSHILCWLPVKTLVALRCVSKQWCSLIDSPYFVKLHLECSIATSSNLSLIFNTRIDESIFEHCYGGFYSLDFDRFDKSICNFVQFLDNPVKDVEDDVVLITRVIGSCNGLLLLVDCQTSSFILWNPSTRKYQKIPELPLPDRLFSIGTYGLPFDEDVYGFGYDQNNQDYKLVWIVLTLTSVEKLIRREVHVYSLKNDSWRYRVLDFFPYDVFANEKIDAVHVNNVLHWI</sequence>
<evidence type="ECO:0000313" key="2">
    <source>
        <dbReference type="EMBL" id="KAJ7972178.1"/>
    </source>
</evidence>
<dbReference type="Proteomes" id="UP001163823">
    <property type="component" value="Chromosome 4"/>
</dbReference>
<dbReference type="Pfam" id="PF07734">
    <property type="entry name" value="FBA_1"/>
    <property type="match status" value="1"/>
</dbReference>
<dbReference type="Pfam" id="PF00646">
    <property type="entry name" value="F-box"/>
    <property type="match status" value="1"/>
</dbReference>
<dbReference type="SMART" id="SM00256">
    <property type="entry name" value="FBOX"/>
    <property type="match status" value="1"/>
</dbReference>
<organism evidence="2 3">
    <name type="scientific">Quillaja saponaria</name>
    <name type="common">Soap bark tree</name>
    <dbReference type="NCBI Taxonomy" id="32244"/>
    <lineage>
        <taxon>Eukaryota</taxon>
        <taxon>Viridiplantae</taxon>
        <taxon>Streptophyta</taxon>
        <taxon>Embryophyta</taxon>
        <taxon>Tracheophyta</taxon>
        <taxon>Spermatophyta</taxon>
        <taxon>Magnoliopsida</taxon>
        <taxon>eudicotyledons</taxon>
        <taxon>Gunneridae</taxon>
        <taxon>Pentapetalae</taxon>
        <taxon>rosids</taxon>
        <taxon>fabids</taxon>
        <taxon>Fabales</taxon>
        <taxon>Quillajaceae</taxon>
        <taxon>Quillaja</taxon>
    </lineage>
</organism>
<dbReference type="SUPFAM" id="SSF81383">
    <property type="entry name" value="F-box domain"/>
    <property type="match status" value="1"/>
</dbReference>
<evidence type="ECO:0000313" key="3">
    <source>
        <dbReference type="Proteomes" id="UP001163823"/>
    </source>
</evidence>
<dbReference type="Gene3D" id="1.20.1280.50">
    <property type="match status" value="1"/>
</dbReference>
<proteinExistence type="predicted"/>
<dbReference type="InterPro" id="IPR050796">
    <property type="entry name" value="SCF_F-box_component"/>
</dbReference>
<comment type="caution">
    <text evidence="2">The sequence shown here is derived from an EMBL/GenBank/DDBJ whole genome shotgun (WGS) entry which is preliminary data.</text>
</comment>
<dbReference type="InterPro" id="IPR001810">
    <property type="entry name" value="F-box_dom"/>
</dbReference>
<reference evidence="2" key="1">
    <citation type="journal article" date="2023" name="Science">
        <title>Elucidation of the pathway for biosynthesis of saponin adjuvants from the soapbark tree.</title>
        <authorList>
            <person name="Reed J."/>
            <person name="Orme A."/>
            <person name="El-Demerdash A."/>
            <person name="Owen C."/>
            <person name="Martin L.B.B."/>
            <person name="Misra R.C."/>
            <person name="Kikuchi S."/>
            <person name="Rejzek M."/>
            <person name="Martin A.C."/>
            <person name="Harkess A."/>
            <person name="Leebens-Mack J."/>
            <person name="Louveau T."/>
            <person name="Stephenson M.J."/>
            <person name="Osbourn A."/>
        </authorList>
    </citation>
    <scope>NUCLEOTIDE SEQUENCE</scope>
    <source>
        <strain evidence="2">S10</strain>
    </source>
</reference>
<dbReference type="InterPro" id="IPR036047">
    <property type="entry name" value="F-box-like_dom_sf"/>
</dbReference>
<feature type="domain" description="F-box" evidence="1">
    <location>
        <begin position="45"/>
        <end position="85"/>
    </location>
</feature>
<dbReference type="EMBL" id="JARAOO010000004">
    <property type="protein sequence ID" value="KAJ7972178.1"/>
    <property type="molecule type" value="Genomic_DNA"/>
</dbReference>
<dbReference type="KEGG" id="qsa:O6P43_010109"/>
<dbReference type="InterPro" id="IPR006527">
    <property type="entry name" value="F-box-assoc_dom_typ1"/>
</dbReference>
<protein>
    <submittedName>
        <fullName evidence="2">F-box family protein</fullName>
    </submittedName>
</protein>
<dbReference type="CDD" id="cd22157">
    <property type="entry name" value="F-box_AtFBW1-like"/>
    <property type="match status" value="1"/>
</dbReference>
<evidence type="ECO:0000259" key="1">
    <source>
        <dbReference type="SMART" id="SM00256"/>
    </source>
</evidence>